<reference evidence="7" key="1">
    <citation type="submission" date="2025-08" db="UniProtKB">
        <authorList>
            <consortium name="RefSeq"/>
        </authorList>
    </citation>
    <scope>IDENTIFICATION</scope>
    <source>
        <strain evidence="7">11010-0011.00</strain>
        <tissue evidence="7">Whole body</tissue>
    </source>
</reference>
<dbReference type="Gene3D" id="1.10.238.10">
    <property type="entry name" value="EF-hand"/>
    <property type="match status" value="1"/>
</dbReference>
<dbReference type="RefSeq" id="XP_030374573.1">
    <property type="nucleotide sequence ID" value="XM_030518713.1"/>
</dbReference>
<feature type="domain" description="EF-hand" evidence="5">
    <location>
        <begin position="203"/>
        <end position="238"/>
    </location>
</feature>
<dbReference type="PANTHER" id="PTHR13025">
    <property type="entry name" value="EF-HAND DOMAIN-CONTAINING PROTEIN D"/>
    <property type="match status" value="1"/>
</dbReference>
<protein>
    <submittedName>
        <fullName evidence="7">EF-hand domain-containing protein D2 homolog</fullName>
    </submittedName>
</protein>
<feature type="compositionally biased region" description="Acidic residues" evidence="4">
    <location>
        <begin position="137"/>
        <end position="153"/>
    </location>
</feature>
<gene>
    <name evidence="7" type="primary">LOC115624118</name>
</gene>
<keyword evidence="3" id="KW-0106">Calcium</keyword>
<dbReference type="GeneID" id="115624118"/>
<dbReference type="OrthoDB" id="6572480at2759"/>
<dbReference type="InterPro" id="IPR040365">
    <property type="entry name" value="EFHD1/2"/>
</dbReference>
<evidence type="ECO:0000256" key="1">
    <source>
        <dbReference type="ARBA" id="ARBA00022723"/>
    </source>
</evidence>
<evidence type="ECO:0000313" key="6">
    <source>
        <dbReference type="Proteomes" id="UP000504634"/>
    </source>
</evidence>
<name>A0A6J2THI9_DROLE</name>
<evidence type="ECO:0000259" key="5">
    <source>
        <dbReference type="PROSITE" id="PS50222"/>
    </source>
</evidence>
<keyword evidence="2" id="KW-0677">Repeat</keyword>
<evidence type="ECO:0000313" key="7">
    <source>
        <dbReference type="RefSeq" id="XP_030374573.1"/>
    </source>
</evidence>
<dbReference type="InterPro" id="IPR011992">
    <property type="entry name" value="EF-hand-dom_pair"/>
</dbReference>
<organism evidence="6 7">
    <name type="scientific">Drosophila lebanonensis</name>
    <name type="common">Fruit fly</name>
    <name type="synonym">Scaptodrosophila lebanonensis</name>
    <dbReference type="NCBI Taxonomy" id="7225"/>
    <lineage>
        <taxon>Eukaryota</taxon>
        <taxon>Metazoa</taxon>
        <taxon>Ecdysozoa</taxon>
        <taxon>Arthropoda</taxon>
        <taxon>Hexapoda</taxon>
        <taxon>Insecta</taxon>
        <taxon>Pterygota</taxon>
        <taxon>Neoptera</taxon>
        <taxon>Endopterygota</taxon>
        <taxon>Diptera</taxon>
        <taxon>Brachycera</taxon>
        <taxon>Muscomorpha</taxon>
        <taxon>Ephydroidea</taxon>
        <taxon>Drosophilidae</taxon>
        <taxon>Scaptodrosophila</taxon>
    </lineage>
</organism>
<accession>A0A6J2THI9</accession>
<evidence type="ECO:0000256" key="3">
    <source>
        <dbReference type="ARBA" id="ARBA00022837"/>
    </source>
</evidence>
<dbReference type="InterPro" id="IPR002048">
    <property type="entry name" value="EF_hand_dom"/>
</dbReference>
<dbReference type="PANTHER" id="PTHR13025:SF6">
    <property type="entry name" value="EF-HAND DOMAIN-CONTAINING PROTEIN-RELATED"/>
    <property type="match status" value="1"/>
</dbReference>
<evidence type="ECO:0000256" key="2">
    <source>
        <dbReference type="ARBA" id="ARBA00022737"/>
    </source>
</evidence>
<dbReference type="Proteomes" id="UP000504634">
    <property type="component" value="Unplaced"/>
</dbReference>
<dbReference type="PROSITE" id="PS50222">
    <property type="entry name" value="EF_HAND_2"/>
    <property type="match status" value="1"/>
</dbReference>
<feature type="region of interest" description="Disordered" evidence="4">
    <location>
        <begin position="131"/>
        <end position="158"/>
    </location>
</feature>
<dbReference type="SUPFAM" id="SSF47473">
    <property type="entry name" value="EF-hand"/>
    <property type="match status" value="1"/>
</dbReference>
<proteinExistence type="predicted"/>
<keyword evidence="1" id="KW-0479">Metal-binding</keyword>
<sequence>MSDAEMPMPLLDETPLNCKDIDDLVFTPRTSSADLQLNEQINAISDRPMLSTPLVMVNPSTTCANSPEANATDVEDSSDLSFSSSFASCNSCINLRRALLQRNQRSSNQSVDSNFDNMQSAMSSITVQLNEDHVGDSPDDEGSKDDNENDDAEVNGCGDCHGNEAHIVLERKIIQMTDDEAASEDAMDMEEIYTKFKACFTPQAIDLAFQYFEQFDFDGDGFIVLNELKLMLEKLSVPQTHLAAKRIMNKIAGEHEEYLSFCQFLLIYAEVRNLPTQDIRSKLDHEYTEKLAHSVAVDVSAVGVSGAKRFFEAKIEQQHQQERQHSRILLAKQRKAQETEMDRLKREQFDLVAAKFKKRQSADSQ</sequence>
<dbReference type="GO" id="GO:0005509">
    <property type="term" value="F:calcium ion binding"/>
    <property type="evidence" value="ECO:0007669"/>
    <property type="project" value="InterPro"/>
</dbReference>
<evidence type="ECO:0000256" key="4">
    <source>
        <dbReference type="SAM" id="MobiDB-lite"/>
    </source>
</evidence>
<dbReference type="AlphaFoldDB" id="A0A6J2THI9"/>
<keyword evidence="6" id="KW-1185">Reference proteome</keyword>